<evidence type="ECO:0000313" key="15">
    <source>
        <dbReference type="EMBL" id="CAN91596.1"/>
    </source>
</evidence>
<feature type="compositionally biased region" description="Basic and acidic residues" evidence="12">
    <location>
        <begin position="1"/>
        <end position="27"/>
    </location>
</feature>
<feature type="region of interest" description="Disordered" evidence="12">
    <location>
        <begin position="1"/>
        <end position="29"/>
    </location>
</feature>
<dbReference type="GO" id="GO:0022900">
    <property type="term" value="P:electron transport chain"/>
    <property type="evidence" value="ECO:0007669"/>
    <property type="project" value="InterPro"/>
</dbReference>
<evidence type="ECO:0000256" key="13">
    <source>
        <dbReference type="SAM" id="Phobius"/>
    </source>
</evidence>
<keyword evidence="6 13" id="KW-0812">Transmembrane</keyword>
<dbReference type="SUPFAM" id="SSF48695">
    <property type="entry name" value="Multiheme cytochromes"/>
    <property type="match status" value="1"/>
</dbReference>
<evidence type="ECO:0000256" key="3">
    <source>
        <dbReference type="ARBA" id="ARBA00022448"/>
    </source>
</evidence>
<evidence type="ECO:0000259" key="14">
    <source>
        <dbReference type="Pfam" id="PF03264"/>
    </source>
</evidence>
<dbReference type="NCBIfam" id="TIGR03153">
    <property type="entry name" value="cytochr_NrfH"/>
    <property type="match status" value="1"/>
</dbReference>
<dbReference type="InterPro" id="IPR017571">
    <property type="entry name" value="NrfH"/>
</dbReference>
<dbReference type="Gene3D" id="1.10.3820.10">
    <property type="entry name" value="Di-heme elbow motif domain"/>
    <property type="match status" value="1"/>
</dbReference>
<protein>
    <submittedName>
        <fullName evidence="15">Small subunit of cytochrome c nitrite reductase</fullName>
    </submittedName>
</protein>
<dbReference type="STRING" id="448385.sce1438"/>
<evidence type="ECO:0000256" key="11">
    <source>
        <dbReference type="ARBA" id="ARBA00023136"/>
    </source>
</evidence>
<dbReference type="GO" id="GO:0009061">
    <property type="term" value="P:anaerobic respiration"/>
    <property type="evidence" value="ECO:0007669"/>
    <property type="project" value="TreeGrafter"/>
</dbReference>
<keyword evidence="7" id="KW-0479">Metal-binding</keyword>
<feature type="domain" description="NapC/NirT cytochrome c N-terminal" evidence="14">
    <location>
        <begin position="40"/>
        <end position="177"/>
    </location>
</feature>
<evidence type="ECO:0000256" key="5">
    <source>
        <dbReference type="ARBA" id="ARBA00022617"/>
    </source>
</evidence>
<evidence type="ECO:0000256" key="8">
    <source>
        <dbReference type="ARBA" id="ARBA00022982"/>
    </source>
</evidence>
<keyword evidence="9 13" id="KW-1133">Transmembrane helix</keyword>
<dbReference type="PANTHER" id="PTHR30333">
    <property type="entry name" value="CYTOCHROME C-TYPE PROTEIN"/>
    <property type="match status" value="1"/>
</dbReference>
<comment type="subcellular location">
    <subcellularLocation>
        <location evidence="1">Cell membrane</location>
    </subcellularLocation>
</comment>
<evidence type="ECO:0000256" key="9">
    <source>
        <dbReference type="ARBA" id="ARBA00022989"/>
    </source>
</evidence>
<accession>A9F838</accession>
<keyword evidence="3" id="KW-0813">Transport</keyword>
<comment type="similarity">
    <text evidence="2">Belongs to the NapC/NirT/NrfH family.</text>
</comment>
<evidence type="ECO:0000256" key="4">
    <source>
        <dbReference type="ARBA" id="ARBA00022475"/>
    </source>
</evidence>
<dbReference type="InterPro" id="IPR038266">
    <property type="entry name" value="NapC/NirT_cytc_sf"/>
</dbReference>
<keyword evidence="10" id="KW-0408">Iron</keyword>
<dbReference type="Proteomes" id="UP000002139">
    <property type="component" value="Chromosome"/>
</dbReference>
<evidence type="ECO:0000313" key="16">
    <source>
        <dbReference type="Proteomes" id="UP000002139"/>
    </source>
</evidence>
<feature type="transmembrane region" description="Helical" evidence="13">
    <location>
        <begin position="35"/>
        <end position="58"/>
    </location>
</feature>
<keyword evidence="16" id="KW-1185">Reference proteome</keyword>
<evidence type="ECO:0000256" key="12">
    <source>
        <dbReference type="SAM" id="MobiDB-lite"/>
    </source>
</evidence>
<evidence type="ECO:0000256" key="6">
    <source>
        <dbReference type="ARBA" id="ARBA00022692"/>
    </source>
</evidence>
<reference evidence="15 16" key="1">
    <citation type="journal article" date="2007" name="Nat. Biotechnol.">
        <title>Complete genome sequence of the myxobacterium Sorangium cellulosum.</title>
        <authorList>
            <person name="Schneiker S."/>
            <person name="Perlova O."/>
            <person name="Kaiser O."/>
            <person name="Gerth K."/>
            <person name="Alici A."/>
            <person name="Altmeyer M.O."/>
            <person name="Bartels D."/>
            <person name="Bekel T."/>
            <person name="Beyer S."/>
            <person name="Bode E."/>
            <person name="Bode H.B."/>
            <person name="Bolten C.J."/>
            <person name="Choudhuri J.V."/>
            <person name="Doss S."/>
            <person name="Elnakady Y.A."/>
            <person name="Frank B."/>
            <person name="Gaigalat L."/>
            <person name="Goesmann A."/>
            <person name="Groeger C."/>
            <person name="Gross F."/>
            <person name="Jelsbak L."/>
            <person name="Jelsbak L."/>
            <person name="Kalinowski J."/>
            <person name="Kegler C."/>
            <person name="Knauber T."/>
            <person name="Konietzny S."/>
            <person name="Kopp M."/>
            <person name="Krause L."/>
            <person name="Krug D."/>
            <person name="Linke B."/>
            <person name="Mahmud T."/>
            <person name="Martinez-Arias R."/>
            <person name="McHardy A.C."/>
            <person name="Merai M."/>
            <person name="Meyer F."/>
            <person name="Mormann S."/>
            <person name="Munoz-Dorado J."/>
            <person name="Perez J."/>
            <person name="Pradella S."/>
            <person name="Rachid S."/>
            <person name="Raddatz G."/>
            <person name="Rosenau F."/>
            <person name="Rueckert C."/>
            <person name="Sasse F."/>
            <person name="Scharfe M."/>
            <person name="Schuster S.C."/>
            <person name="Suen G."/>
            <person name="Treuner-Lange A."/>
            <person name="Velicer G.J."/>
            <person name="Vorholter F.-J."/>
            <person name="Weissman K.J."/>
            <person name="Welch R.D."/>
            <person name="Wenzel S.C."/>
            <person name="Whitworth D.E."/>
            <person name="Wilhelm S."/>
            <person name="Wittmann C."/>
            <person name="Bloecker H."/>
            <person name="Puehler A."/>
            <person name="Mueller R."/>
        </authorList>
    </citation>
    <scope>NUCLEOTIDE SEQUENCE [LARGE SCALE GENOMIC DNA]</scope>
    <source>
        <strain evidence="16">So ce56</strain>
    </source>
</reference>
<dbReference type="PANTHER" id="PTHR30333:SF1">
    <property type="entry name" value="CYTOCHROME C-TYPE PROTEIN NAPC"/>
    <property type="match status" value="1"/>
</dbReference>
<dbReference type="HOGENOM" id="CLU_096753_0_2_7"/>
<keyword evidence="4" id="KW-1003">Cell membrane</keyword>
<dbReference type="eggNOG" id="COG3005">
    <property type="taxonomic scope" value="Bacteria"/>
</dbReference>
<dbReference type="GO" id="GO:0009055">
    <property type="term" value="F:electron transfer activity"/>
    <property type="evidence" value="ECO:0007669"/>
    <property type="project" value="TreeGrafter"/>
</dbReference>
<dbReference type="InterPro" id="IPR005126">
    <property type="entry name" value="NapC/NirT_cyt_c_N"/>
</dbReference>
<dbReference type="AlphaFoldDB" id="A9F838"/>
<evidence type="ECO:0000256" key="2">
    <source>
        <dbReference type="ARBA" id="ARBA00007395"/>
    </source>
</evidence>
<dbReference type="GO" id="GO:0005886">
    <property type="term" value="C:plasma membrane"/>
    <property type="evidence" value="ECO:0007669"/>
    <property type="project" value="UniProtKB-SubCell"/>
</dbReference>
<name>A9F838_SORC5</name>
<evidence type="ECO:0000256" key="10">
    <source>
        <dbReference type="ARBA" id="ARBA00023004"/>
    </source>
</evidence>
<dbReference type="Pfam" id="PF03264">
    <property type="entry name" value="Cytochrom_NNT"/>
    <property type="match status" value="1"/>
</dbReference>
<keyword evidence="11 13" id="KW-0472">Membrane</keyword>
<dbReference type="EMBL" id="AM746676">
    <property type="protein sequence ID" value="CAN91596.1"/>
    <property type="molecule type" value="Genomic_DNA"/>
</dbReference>
<sequence>MTHEQDPMTEGQRRGEPPEPPARERARGGRGSTGALLLALCVALGVAAGLGGYTFVYAKGASYLGSDPSACANCHIMNEQFAGWQRSSHRAVAGCNDCHAPHTFLGKYATKASNGFWHSFAFTSGRFPDPIRIKPSNLRITEETCRGCHGDVVDAIDSEHHGAAGLSCVRCHESVGHLH</sequence>
<keyword evidence="5" id="KW-0349">Heme</keyword>
<dbReference type="InterPro" id="IPR036280">
    <property type="entry name" value="Multihaem_cyt_sf"/>
</dbReference>
<dbReference type="GO" id="GO:0046872">
    <property type="term" value="F:metal ion binding"/>
    <property type="evidence" value="ECO:0007669"/>
    <property type="project" value="UniProtKB-KW"/>
</dbReference>
<dbReference type="InterPro" id="IPR051174">
    <property type="entry name" value="Cytochrome_c-type_ET"/>
</dbReference>
<gene>
    <name evidence="15" type="ordered locus">sce1438</name>
</gene>
<keyword evidence="8" id="KW-0249">Electron transport</keyword>
<evidence type="ECO:0000256" key="7">
    <source>
        <dbReference type="ARBA" id="ARBA00022723"/>
    </source>
</evidence>
<organism evidence="15 16">
    <name type="scientific">Sorangium cellulosum (strain So ce56)</name>
    <name type="common">Polyangium cellulosum (strain So ce56)</name>
    <dbReference type="NCBI Taxonomy" id="448385"/>
    <lineage>
        <taxon>Bacteria</taxon>
        <taxon>Pseudomonadati</taxon>
        <taxon>Myxococcota</taxon>
        <taxon>Polyangia</taxon>
        <taxon>Polyangiales</taxon>
        <taxon>Polyangiaceae</taxon>
        <taxon>Sorangium</taxon>
    </lineage>
</organism>
<proteinExistence type="inferred from homology"/>
<evidence type="ECO:0000256" key="1">
    <source>
        <dbReference type="ARBA" id="ARBA00004236"/>
    </source>
</evidence>
<dbReference type="KEGG" id="scl:sce1438"/>